<evidence type="ECO:0000256" key="8">
    <source>
        <dbReference type="ARBA" id="ARBA00023209"/>
    </source>
</evidence>
<dbReference type="SMART" id="SM01207">
    <property type="entry name" value="G3P_acyltransf"/>
    <property type="match status" value="1"/>
</dbReference>
<comment type="subcellular location">
    <subcellularLocation>
        <location evidence="10">Cell membrane</location>
        <topology evidence="10">Multi-pass membrane protein</topology>
    </subcellularLocation>
</comment>
<comment type="function">
    <text evidence="10">Catalyzes the transfer of an acyl group from acyl-phosphate (acyl-PO(4)) to glycerol-3-phosphate (G3P) to form lysophosphatidic acid (LPA). This enzyme utilizes acyl-phosphate as fatty acyl donor, but not acyl-CoA or acyl-ACP.</text>
</comment>
<dbReference type="UniPathway" id="UPA00085"/>
<comment type="similarity">
    <text evidence="10">Belongs to the PlsY family.</text>
</comment>
<feature type="transmembrane region" description="Helical" evidence="10">
    <location>
        <begin position="190"/>
        <end position="214"/>
    </location>
</feature>
<dbReference type="Pfam" id="PF02660">
    <property type="entry name" value="G3P_acyltransf"/>
    <property type="match status" value="1"/>
</dbReference>
<keyword evidence="12" id="KW-1185">Reference proteome</keyword>
<dbReference type="GO" id="GO:0005886">
    <property type="term" value="C:plasma membrane"/>
    <property type="evidence" value="ECO:0007669"/>
    <property type="project" value="UniProtKB-SubCell"/>
</dbReference>
<evidence type="ECO:0000256" key="9">
    <source>
        <dbReference type="ARBA" id="ARBA00023264"/>
    </source>
</evidence>
<sequence length="236" mass="25139">MKVVQLGIWQQDQAVFPVTIQVAVDRRVNSYSLRVTEMHIIFPLAAYLLGSIPFGLVIGRMAGIDVRKEGSRNIGATNVSRVLGKKLGFITLVCDCLKGFVPTYLAAVVLAESGSSELVTAMTGLMAVVGHMFPVYLGFRGGKGVATGLGVFLFFSPAAIGISLLIFVVLVAVTGFVSVGSLLASGLIPVWLYLLGASKVTVGVAVVIALLIWLKHHQNIARLLRGEEKTWKKSAG</sequence>
<accession>A0A1H0QXE0</accession>
<dbReference type="InterPro" id="IPR003811">
    <property type="entry name" value="G3P_acylTferase_PlsY"/>
</dbReference>
<evidence type="ECO:0000256" key="10">
    <source>
        <dbReference type="HAMAP-Rule" id="MF_01043"/>
    </source>
</evidence>
<dbReference type="GO" id="GO:0008654">
    <property type="term" value="P:phospholipid biosynthetic process"/>
    <property type="evidence" value="ECO:0007669"/>
    <property type="project" value="UniProtKB-UniRule"/>
</dbReference>
<feature type="transmembrane region" description="Helical" evidence="10">
    <location>
        <begin position="119"/>
        <end position="139"/>
    </location>
</feature>
<feature type="transmembrane region" description="Helical" evidence="10">
    <location>
        <begin position="151"/>
        <end position="184"/>
    </location>
</feature>
<feature type="transmembrane region" description="Helical" evidence="10">
    <location>
        <begin position="40"/>
        <end position="59"/>
    </location>
</feature>
<evidence type="ECO:0000313" key="11">
    <source>
        <dbReference type="EMBL" id="SDP21805.1"/>
    </source>
</evidence>
<keyword evidence="7 10" id="KW-0472">Membrane</keyword>
<organism evidence="11 12">
    <name type="scientific">Desulforhopalus singaporensis</name>
    <dbReference type="NCBI Taxonomy" id="91360"/>
    <lineage>
        <taxon>Bacteria</taxon>
        <taxon>Pseudomonadati</taxon>
        <taxon>Thermodesulfobacteriota</taxon>
        <taxon>Desulfobulbia</taxon>
        <taxon>Desulfobulbales</taxon>
        <taxon>Desulfocapsaceae</taxon>
        <taxon>Desulforhopalus</taxon>
    </lineage>
</organism>
<keyword evidence="3 10" id="KW-0808">Transferase</keyword>
<comment type="catalytic activity">
    <reaction evidence="10">
        <text>an acyl phosphate + sn-glycerol 3-phosphate = a 1-acyl-sn-glycero-3-phosphate + phosphate</text>
        <dbReference type="Rhea" id="RHEA:34075"/>
        <dbReference type="ChEBI" id="CHEBI:43474"/>
        <dbReference type="ChEBI" id="CHEBI:57597"/>
        <dbReference type="ChEBI" id="CHEBI:57970"/>
        <dbReference type="ChEBI" id="CHEBI:59918"/>
        <dbReference type="EC" id="2.3.1.275"/>
    </reaction>
</comment>
<comment type="subunit">
    <text evidence="10">Probably interacts with PlsX.</text>
</comment>
<evidence type="ECO:0000256" key="2">
    <source>
        <dbReference type="ARBA" id="ARBA00022516"/>
    </source>
</evidence>
<dbReference type="GO" id="GO:0043772">
    <property type="term" value="F:acyl-phosphate glycerol-3-phosphate acyltransferase activity"/>
    <property type="evidence" value="ECO:0007669"/>
    <property type="project" value="UniProtKB-UniRule"/>
</dbReference>
<gene>
    <name evidence="10" type="primary">plsY</name>
    <name evidence="11" type="ORF">SAMN05660330_02111</name>
</gene>
<keyword evidence="9 10" id="KW-1208">Phospholipid metabolism</keyword>
<evidence type="ECO:0000313" key="12">
    <source>
        <dbReference type="Proteomes" id="UP000199073"/>
    </source>
</evidence>
<dbReference type="PANTHER" id="PTHR30309">
    <property type="entry name" value="INNER MEMBRANE PROTEIN YGIH"/>
    <property type="match status" value="1"/>
</dbReference>
<dbReference type="HAMAP" id="MF_01043">
    <property type="entry name" value="PlsY"/>
    <property type="match status" value="1"/>
</dbReference>
<keyword evidence="1 10" id="KW-1003">Cell membrane</keyword>
<evidence type="ECO:0000256" key="7">
    <source>
        <dbReference type="ARBA" id="ARBA00023136"/>
    </source>
</evidence>
<keyword evidence="5 10" id="KW-1133">Transmembrane helix</keyword>
<keyword evidence="11" id="KW-0012">Acyltransferase</keyword>
<dbReference type="Proteomes" id="UP000199073">
    <property type="component" value="Unassembled WGS sequence"/>
</dbReference>
<evidence type="ECO:0000256" key="6">
    <source>
        <dbReference type="ARBA" id="ARBA00023098"/>
    </source>
</evidence>
<dbReference type="STRING" id="91360.SAMN05660330_02111"/>
<keyword evidence="8 10" id="KW-0594">Phospholipid biosynthesis</keyword>
<feature type="transmembrane region" description="Helical" evidence="10">
    <location>
        <begin position="87"/>
        <end position="107"/>
    </location>
</feature>
<keyword evidence="6 10" id="KW-0443">Lipid metabolism</keyword>
<keyword evidence="4 10" id="KW-0812">Transmembrane</keyword>
<proteinExistence type="inferred from homology"/>
<dbReference type="AlphaFoldDB" id="A0A1H0QXE0"/>
<evidence type="ECO:0000256" key="3">
    <source>
        <dbReference type="ARBA" id="ARBA00022679"/>
    </source>
</evidence>
<dbReference type="EMBL" id="FNJI01000013">
    <property type="protein sequence ID" value="SDP21805.1"/>
    <property type="molecule type" value="Genomic_DNA"/>
</dbReference>
<reference evidence="11 12" key="1">
    <citation type="submission" date="2016-10" db="EMBL/GenBank/DDBJ databases">
        <authorList>
            <person name="de Groot N.N."/>
        </authorList>
    </citation>
    <scope>NUCLEOTIDE SEQUENCE [LARGE SCALE GENOMIC DNA]</scope>
    <source>
        <strain evidence="11 12">DSM 12130</strain>
    </source>
</reference>
<evidence type="ECO:0000256" key="1">
    <source>
        <dbReference type="ARBA" id="ARBA00022475"/>
    </source>
</evidence>
<evidence type="ECO:0000256" key="4">
    <source>
        <dbReference type="ARBA" id="ARBA00022692"/>
    </source>
</evidence>
<comment type="pathway">
    <text evidence="10">Lipid metabolism; phospholipid metabolism.</text>
</comment>
<dbReference type="NCBIfam" id="TIGR00023">
    <property type="entry name" value="glycerol-3-phosphate 1-O-acyltransferase PlsY"/>
    <property type="match status" value="1"/>
</dbReference>
<evidence type="ECO:0000256" key="5">
    <source>
        <dbReference type="ARBA" id="ARBA00022989"/>
    </source>
</evidence>
<keyword evidence="2 10" id="KW-0444">Lipid biosynthesis</keyword>
<dbReference type="EC" id="2.3.1.275" evidence="10"/>
<protein>
    <recommendedName>
        <fullName evidence="10">Glycerol-3-phosphate acyltransferase</fullName>
    </recommendedName>
    <alternativeName>
        <fullName evidence="10">Acyl-PO4 G3P acyltransferase</fullName>
    </alternativeName>
    <alternativeName>
        <fullName evidence="10">Acyl-phosphate--glycerol-3-phosphate acyltransferase</fullName>
    </alternativeName>
    <alternativeName>
        <fullName evidence="10">G3P acyltransferase</fullName>
        <shortName evidence="10">GPAT</shortName>
        <ecNumber evidence="10">2.3.1.275</ecNumber>
    </alternativeName>
    <alternativeName>
        <fullName evidence="10">Lysophosphatidic acid synthase</fullName>
        <shortName evidence="10">LPA synthase</shortName>
    </alternativeName>
</protein>
<dbReference type="PANTHER" id="PTHR30309:SF0">
    <property type="entry name" value="GLYCEROL-3-PHOSPHATE ACYLTRANSFERASE-RELATED"/>
    <property type="match status" value="1"/>
</dbReference>
<name>A0A1H0QXE0_9BACT</name>